<protein>
    <submittedName>
        <fullName evidence="1">Uncharacterized protein</fullName>
    </submittedName>
</protein>
<sequence length="86" mass="9989">MPFVFTRKWIWYLLSPHPPPRFSLSPAPTPHGAGQLLNQSICRFTWNMYKPMQAPLPWLISNWSQTYFAMNIVFSYLAFPGVAKSI</sequence>
<dbReference type="EMBL" id="GGEC01056921">
    <property type="protein sequence ID" value="MBX37405.1"/>
    <property type="molecule type" value="Transcribed_RNA"/>
</dbReference>
<accession>A0A2P2N4P2</accession>
<organism evidence="1">
    <name type="scientific">Rhizophora mucronata</name>
    <name type="common">Asiatic mangrove</name>
    <dbReference type="NCBI Taxonomy" id="61149"/>
    <lineage>
        <taxon>Eukaryota</taxon>
        <taxon>Viridiplantae</taxon>
        <taxon>Streptophyta</taxon>
        <taxon>Embryophyta</taxon>
        <taxon>Tracheophyta</taxon>
        <taxon>Spermatophyta</taxon>
        <taxon>Magnoliopsida</taxon>
        <taxon>eudicotyledons</taxon>
        <taxon>Gunneridae</taxon>
        <taxon>Pentapetalae</taxon>
        <taxon>rosids</taxon>
        <taxon>fabids</taxon>
        <taxon>Malpighiales</taxon>
        <taxon>Rhizophoraceae</taxon>
        <taxon>Rhizophora</taxon>
    </lineage>
</organism>
<evidence type="ECO:0000313" key="1">
    <source>
        <dbReference type="EMBL" id="MBX37405.1"/>
    </source>
</evidence>
<reference evidence="1" key="1">
    <citation type="submission" date="2018-02" db="EMBL/GenBank/DDBJ databases">
        <title>Rhizophora mucronata_Transcriptome.</title>
        <authorList>
            <person name="Meera S.P."/>
            <person name="Sreeshan A."/>
            <person name="Augustine A."/>
        </authorList>
    </citation>
    <scope>NUCLEOTIDE SEQUENCE</scope>
    <source>
        <tissue evidence="1">Leaf</tissue>
    </source>
</reference>
<proteinExistence type="predicted"/>
<name>A0A2P2N4P2_RHIMU</name>
<dbReference type="AlphaFoldDB" id="A0A2P2N4P2"/>